<dbReference type="SUPFAM" id="SSF53850">
    <property type="entry name" value="Periplasmic binding protein-like II"/>
    <property type="match status" value="1"/>
</dbReference>
<keyword evidence="7" id="KW-1185">Reference proteome</keyword>
<comment type="caution">
    <text evidence="6">The sequence shown here is derived from an EMBL/GenBank/DDBJ whole genome shotgun (WGS) entry which is preliminary data.</text>
</comment>
<name>A0A4R5KK80_9BACL</name>
<keyword evidence="3 5" id="KW-0732">Signal</keyword>
<evidence type="ECO:0000256" key="5">
    <source>
        <dbReference type="SAM" id="SignalP"/>
    </source>
</evidence>
<dbReference type="PANTHER" id="PTHR30061:SF50">
    <property type="entry name" value="MALTOSE_MALTODEXTRIN-BINDING PERIPLASMIC PROTEIN"/>
    <property type="match status" value="1"/>
</dbReference>
<evidence type="ECO:0000256" key="2">
    <source>
        <dbReference type="ARBA" id="ARBA00022448"/>
    </source>
</evidence>
<sequence length="460" mass="49453">MGGFSMKKAVKGLTALTIIASMLAAGCSSQEGASTGNQSGAQGGDQTKNSSAPAKSSGPVTLRIISPTVVEKPEGEVEKKFADDYMAKNPNIKIEFIGIPMNDVYGKIITMATGGDMPDIFVNSPEFYAKAYEMGLTEDLNSLLGADYVKGFHPATLKEAVLDNKLQFAPFFTIPTGLLYRKDWFEKEGIKPPETWDEFVEAAKKLTKDTDGDGKKDRWGFAMVGSKNGSGGSRFIPIMRTFGAAELVQNDKKEWANTQFSSPEAVQAFQLYGDLVNKYDVVPPGPLQTSYAEAVSLMASEKTGMMVTGPHSIGAILKQNPALEGKLAGAPLPHAPGKSSSSVLGMLGFSVSAKSKYKKEAADYIKFILEKQNQLEWNKVTGRFPTRLEASNDSQIKSPALEGFLKAMDFAFQVPNVPFYANVQVAAAEGYQAVIAKQASAEDAAKKAAASTQNEIKNNK</sequence>
<dbReference type="Pfam" id="PF01547">
    <property type="entry name" value="SBP_bac_1"/>
    <property type="match status" value="1"/>
</dbReference>
<evidence type="ECO:0000256" key="1">
    <source>
        <dbReference type="ARBA" id="ARBA00008520"/>
    </source>
</evidence>
<dbReference type="GO" id="GO:0015768">
    <property type="term" value="P:maltose transport"/>
    <property type="evidence" value="ECO:0007669"/>
    <property type="project" value="TreeGrafter"/>
</dbReference>
<reference evidence="6 7" key="1">
    <citation type="submission" date="2019-03" db="EMBL/GenBank/DDBJ databases">
        <title>This is whole genome sequence of Paenibacillus sp MS74 strain.</title>
        <authorList>
            <person name="Trinh H.N."/>
        </authorList>
    </citation>
    <scope>NUCLEOTIDE SEQUENCE [LARGE SCALE GENOMIC DNA]</scope>
    <source>
        <strain evidence="6 7">MS74</strain>
    </source>
</reference>
<dbReference type="GO" id="GO:1901982">
    <property type="term" value="F:maltose binding"/>
    <property type="evidence" value="ECO:0007669"/>
    <property type="project" value="TreeGrafter"/>
</dbReference>
<dbReference type="OrthoDB" id="9782846at2"/>
<protein>
    <submittedName>
        <fullName evidence="6">Sugar ABC transporter substrate-binding protein</fullName>
    </submittedName>
</protein>
<dbReference type="Gene3D" id="3.40.190.10">
    <property type="entry name" value="Periplasmic binding protein-like II"/>
    <property type="match status" value="1"/>
</dbReference>
<comment type="similarity">
    <text evidence="1">Belongs to the bacterial solute-binding protein 1 family.</text>
</comment>
<dbReference type="EMBL" id="SMRT01000009">
    <property type="protein sequence ID" value="TDF95953.1"/>
    <property type="molecule type" value="Genomic_DNA"/>
</dbReference>
<proteinExistence type="inferred from homology"/>
<evidence type="ECO:0000313" key="6">
    <source>
        <dbReference type="EMBL" id="TDF95953.1"/>
    </source>
</evidence>
<dbReference type="AlphaFoldDB" id="A0A4R5KK80"/>
<feature type="compositionally biased region" description="Polar residues" evidence="4">
    <location>
        <begin position="30"/>
        <end position="54"/>
    </location>
</feature>
<evidence type="ECO:0000256" key="3">
    <source>
        <dbReference type="ARBA" id="ARBA00022729"/>
    </source>
</evidence>
<dbReference type="GO" id="GO:0055052">
    <property type="term" value="C:ATP-binding cassette (ABC) transporter complex, substrate-binding subunit-containing"/>
    <property type="evidence" value="ECO:0007669"/>
    <property type="project" value="TreeGrafter"/>
</dbReference>
<evidence type="ECO:0000256" key="4">
    <source>
        <dbReference type="SAM" id="MobiDB-lite"/>
    </source>
</evidence>
<evidence type="ECO:0000313" key="7">
    <source>
        <dbReference type="Proteomes" id="UP000295636"/>
    </source>
</evidence>
<feature type="signal peptide" evidence="5">
    <location>
        <begin position="1"/>
        <end position="24"/>
    </location>
</feature>
<dbReference type="PROSITE" id="PS51257">
    <property type="entry name" value="PROKAR_LIPOPROTEIN"/>
    <property type="match status" value="1"/>
</dbReference>
<gene>
    <name evidence="6" type="ORF">E1757_19750</name>
</gene>
<feature type="region of interest" description="Disordered" evidence="4">
    <location>
        <begin position="30"/>
        <end position="59"/>
    </location>
</feature>
<keyword evidence="2" id="KW-0813">Transport</keyword>
<accession>A0A4R5KK80</accession>
<dbReference type="GO" id="GO:0042956">
    <property type="term" value="P:maltodextrin transmembrane transport"/>
    <property type="evidence" value="ECO:0007669"/>
    <property type="project" value="TreeGrafter"/>
</dbReference>
<dbReference type="PANTHER" id="PTHR30061">
    <property type="entry name" value="MALTOSE-BINDING PERIPLASMIC PROTEIN"/>
    <property type="match status" value="1"/>
</dbReference>
<dbReference type="InterPro" id="IPR006059">
    <property type="entry name" value="SBP"/>
</dbReference>
<dbReference type="CDD" id="cd13585">
    <property type="entry name" value="PBP2_TMBP_like"/>
    <property type="match status" value="1"/>
</dbReference>
<feature type="chain" id="PRO_5039442260" evidence="5">
    <location>
        <begin position="25"/>
        <end position="460"/>
    </location>
</feature>
<dbReference type="Proteomes" id="UP000295636">
    <property type="component" value="Unassembled WGS sequence"/>
</dbReference>
<organism evidence="6 7">
    <name type="scientific">Paenibacillus piri</name>
    <dbReference type="NCBI Taxonomy" id="2547395"/>
    <lineage>
        <taxon>Bacteria</taxon>
        <taxon>Bacillati</taxon>
        <taxon>Bacillota</taxon>
        <taxon>Bacilli</taxon>
        <taxon>Bacillales</taxon>
        <taxon>Paenibacillaceae</taxon>
        <taxon>Paenibacillus</taxon>
    </lineage>
</organism>